<organism evidence="1 2">
    <name type="scientific">Schistosoma margrebowiei</name>
    <dbReference type="NCBI Taxonomy" id="48269"/>
    <lineage>
        <taxon>Eukaryota</taxon>
        <taxon>Metazoa</taxon>
        <taxon>Spiralia</taxon>
        <taxon>Lophotrochozoa</taxon>
        <taxon>Platyhelminthes</taxon>
        <taxon>Trematoda</taxon>
        <taxon>Digenea</taxon>
        <taxon>Strigeidida</taxon>
        <taxon>Schistosomatoidea</taxon>
        <taxon>Schistosomatidae</taxon>
        <taxon>Schistosoma</taxon>
    </lineage>
</organism>
<reference evidence="1 2" key="1">
    <citation type="submission" date="2018-11" db="EMBL/GenBank/DDBJ databases">
        <authorList>
            <consortium name="Pathogen Informatics"/>
        </authorList>
    </citation>
    <scope>NUCLEOTIDE SEQUENCE [LARGE SCALE GENOMIC DNA]</scope>
    <source>
        <strain evidence="1 2">Zambia</strain>
    </source>
</reference>
<keyword evidence="2" id="KW-1185">Reference proteome</keyword>
<accession>A0A183N3L2</accession>
<evidence type="ECO:0000313" key="1">
    <source>
        <dbReference type="EMBL" id="VDP45038.1"/>
    </source>
</evidence>
<dbReference type="STRING" id="48269.A0A183N3L2"/>
<protein>
    <submittedName>
        <fullName evidence="1">Uncharacterized protein</fullName>
    </submittedName>
</protein>
<dbReference type="AlphaFoldDB" id="A0A183N3L2"/>
<dbReference type="EMBL" id="UZAI01019393">
    <property type="protein sequence ID" value="VDP45038.1"/>
    <property type="molecule type" value="Genomic_DNA"/>
</dbReference>
<gene>
    <name evidence="1" type="ORF">SMRZ_LOCUS22887</name>
</gene>
<evidence type="ECO:0000313" key="2">
    <source>
        <dbReference type="Proteomes" id="UP000277204"/>
    </source>
</evidence>
<name>A0A183N3L2_9TREM</name>
<sequence length="307" mass="32908">METGSNCSYDNHRQLFKKDSLKCFYSHPVTNKNDLPTTSITTNAISTVSHECSKFVITNETLSPLNNQNNCSSDLKFMDDSTSSSSSSICGLDSLACTVSGGGILSSESPSDLTVITLTSNNSNKSLSLSSSSSHTPATVATVTHDLDDYRNGCSHNGLSIGESLQNTHQLPRPCVSLNKTTSFFIPPKSNKHVGGGEQLKVTGPSSSSDVMLSANKTLSNLSNLKSRIPVPVSYNNNNNLESSHRLTMKPNSTGSQVNQASKNGPLISDLLLNKRSAHGSFDCIKKSDWSKTGRNLNILILILYGI</sequence>
<proteinExistence type="predicted"/>
<dbReference type="Proteomes" id="UP000277204">
    <property type="component" value="Unassembled WGS sequence"/>
</dbReference>